<dbReference type="OrthoDB" id="3788185at2759"/>
<dbReference type="InterPro" id="IPR010285">
    <property type="entry name" value="DNA_helicase_pif1-like_DEAD"/>
</dbReference>
<keyword evidence="4" id="KW-1185">Reference proteome</keyword>
<dbReference type="GO" id="GO:0000723">
    <property type="term" value="P:telomere maintenance"/>
    <property type="evidence" value="ECO:0007669"/>
    <property type="project" value="InterPro"/>
</dbReference>
<dbReference type="GO" id="GO:0006281">
    <property type="term" value="P:DNA repair"/>
    <property type="evidence" value="ECO:0007669"/>
    <property type="project" value="UniProtKB-KW"/>
</dbReference>
<dbReference type="GO" id="GO:0016887">
    <property type="term" value="F:ATP hydrolysis activity"/>
    <property type="evidence" value="ECO:0007669"/>
    <property type="project" value="RHEA"/>
</dbReference>
<organism evidence="3 4">
    <name type="scientific">Periconia macrospinosa</name>
    <dbReference type="NCBI Taxonomy" id="97972"/>
    <lineage>
        <taxon>Eukaryota</taxon>
        <taxon>Fungi</taxon>
        <taxon>Dikarya</taxon>
        <taxon>Ascomycota</taxon>
        <taxon>Pezizomycotina</taxon>
        <taxon>Dothideomycetes</taxon>
        <taxon>Pleosporomycetidae</taxon>
        <taxon>Pleosporales</taxon>
        <taxon>Massarineae</taxon>
        <taxon>Periconiaceae</taxon>
        <taxon>Periconia</taxon>
    </lineage>
</organism>
<evidence type="ECO:0000256" key="1">
    <source>
        <dbReference type="RuleBase" id="RU363044"/>
    </source>
</evidence>
<keyword evidence="1" id="KW-0347">Helicase</keyword>
<dbReference type="Pfam" id="PF05970">
    <property type="entry name" value="PIF1"/>
    <property type="match status" value="1"/>
</dbReference>
<dbReference type="GO" id="GO:0043139">
    <property type="term" value="F:5'-3' DNA helicase activity"/>
    <property type="evidence" value="ECO:0007669"/>
    <property type="project" value="UniProtKB-EC"/>
</dbReference>
<gene>
    <name evidence="3" type="ORF">DM02DRAFT_647273</name>
</gene>
<dbReference type="InterPro" id="IPR027417">
    <property type="entry name" value="P-loop_NTPase"/>
</dbReference>
<evidence type="ECO:0000313" key="3">
    <source>
        <dbReference type="EMBL" id="PVH91576.1"/>
    </source>
</evidence>
<accession>A0A2V1D0N7</accession>
<dbReference type="GO" id="GO:0006310">
    <property type="term" value="P:DNA recombination"/>
    <property type="evidence" value="ECO:0007669"/>
    <property type="project" value="UniProtKB-KW"/>
</dbReference>
<dbReference type="AlphaFoldDB" id="A0A2V1D0N7"/>
<keyword evidence="1" id="KW-0067">ATP-binding</keyword>
<dbReference type="GO" id="GO:0005524">
    <property type="term" value="F:ATP binding"/>
    <property type="evidence" value="ECO:0007669"/>
    <property type="project" value="UniProtKB-KW"/>
</dbReference>
<evidence type="ECO:0000313" key="4">
    <source>
        <dbReference type="Proteomes" id="UP000244855"/>
    </source>
</evidence>
<reference evidence="3 4" key="1">
    <citation type="journal article" date="2018" name="Sci. Rep.">
        <title>Comparative genomics provides insights into the lifestyle and reveals functional heterogeneity of dark septate endophytic fungi.</title>
        <authorList>
            <person name="Knapp D.G."/>
            <person name="Nemeth J.B."/>
            <person name="Barry K."/>
            <person name="Hainaut M."/>
            <person name="Henrissat B."/>
            <person name="Johnson J."/>
            <person name="Kuo A."/>
            <person name="Lim J.H.P."/>
            <person name="Lipzen A."/>
            <person name="Nolan M."/>
            <person name="Ohm R.A."/>
            <person name="Tamas L."/>
            <person name="Grigoriev I.V."/>
            <person name="Spatafora J.W."/>
            <person name="Nagy L.G."/>
            <person name="Kovacs G.M."/>
        </authorList>
    </citation>
    <scope>NUCLEOTIDE SEQUENCE [LARGE SCALE GENOMIC DNA]</scope>
    <source>
        <strain evidence="3 4">DSE2036</strain>
    </source>
</reference>
<keyword evidence="1" id="KW-0378">Hydrolase</keyword>
<sequence>MDYSKAVDGFTSSTSADLRIDGQTRMDWQEKYMLIIDEVSMLGARTLYAEKLRKLRGSAQDFGGIPIVLFCGDFHQFRPVQERSILLPSTEFPWDGEKTFRTEQRYQHDKAHALWSKFTTVVILKEQVRAAGDPRL</sequence>
<keyword evidence="1" id="KW-0547">Nucleotide-binding</keyword>
<dbReference type="Gene3D" id="3.40.50.300">
    <property type="entry name" value="P-loop containing nucleotide triphosphate hydrolases"/>
    <property type="match status" value="1"/>
</dbReference>
<dbReference type="STRING" id="97972.A0A2V1D0N7"/>
<dbReference type="EMBL" id="KZ805831">
    <property type="protein sequence ID" value="PVH91576.1"/>
    <property type="molecule type" value="Genomic_DNA"/>
</dbReference>
<comment type="catalytic activity">
    <reaction evidence="1">
        <text>ATP + H2O = ADP + phosphate + H(+)</text>
        <dbReference type="Rhea" id="RHEA:13065"/>
        <dbReference type="ChEBI" id="CHEBI:15377"/>
        <dbReference type="ChEBI" id="CHEBI:15378"/>
        <dbReference type="ChEBI" id="CHEBI:30616"/>
        <dbReference type="ChEBI" id="CHEBI:43474"/>
        <dbReference type="ChEBI" id="CHEBI:456216"/>
        <dbReference type="EC" id="5.6.2.3"/>
    </reaction>
</comment>
<keyword evidence="1" id="KW-0233">DNA recombination</keyword>
<dbReference type="Proteomes" id="UP000244855">
    <property type="component" value="Unassembled WGS sequence"/>
</dbReference>
<dbReference type="EC" id="5.6.2.3" evidence="1"/>
<name>A0A2V1D0N7_9PLEO</name>
<protein>
    <recommendedName>
        <fullName evidence="1">ATP-dependent DNA helicase</fullName>
        <ecNumber evidence="1">5.6.2.3</ecNumber>
    </recommendedName>
</protein>
<evidence type="ECO:0000259" key="2">
    <source>
        <dbReference type="Pfam" id="PF05970"/>
    </source>
</evidence>
<keyword evidence="1" id="KW-0234">DNA repair</keyword>
<keyword evidence="1" id="KW-0227">DNA damage</keyword>
<proteinExistence type="inferred from homology"/>
<comment type="cofactor">
    <cofactor evidence="1">
        <name>Mg(2+)</name>
        <dbReference type="ChEBI" id="CHEBI:18420"/>
    </cofactor>
</comment>
<comment type="similarity">
    <text evidence="1">Belongs to the helicase family.</text>
</comment>
<feature type="domain" description="DNA helicase Pif1-like DEAD-box helicase" evidence="2">
    <location>
        <begin position="17"/>
        <end position="83"/>
    </location>
</feature>